<evidence type="ECO:0000313" key="4">
    <source>
        <dbReference type="Proteomes" id="UP000247233"/>
    </source>
</evidence>
<proteinExistence type="predicted"/>
<dbReference type="InterPro" id="IPR013094">
    <property type="entry name" value="AB_hydrolase_3"/>
</dbReference>
<evidence type="ECO:0000313" key="3">
    <source>
        <dbReference type="EMBL" id="PWY86750.1"/>
    </source>
</evidence>
<dbReference type="Pfam" id="PF07859">
    <property type="entry name" value="Abhydrolase_3"/>
    <property type="match status" value="1"/>
</dbReference>
<dbReference type="VEuPathDB" id="FungiDB:BO70DRAFT_333168"/>
<dbReference type="EMBL" id="MSFL01000007">
    <property type="protein sequence ID" value="PWY86750.1"/>
    <property type="molecule type" value="Genomic_DNA"/>
</dbReference>
<evidence type="ECO:0000259" key="2">
    <source>
        <dbReference type="Pfam" id="PF07859"/>
    </source>
</evidence>
<dbReference type="PANTHER" id="PTHR48081:SF3">
    <property type="entry name" value="ALPHA_BETA HYDROLASE FOLD-3 DOMAIN-CONTAINING PROTEIN"/>
    <property type="match status" value="1"/>
</dbReference>
<dbReference type="GeneID" id="37063197"/>
<accession>A0A317WRF6</accession>
<dbReference type="GO" id="GO:0016787">
    <property type="term" value="F:hydrolase activity"/>
    <property type="evidence" value="ECO:0007669"/>
    <property type="project" value="UniProtKB-KW"/>
</dbReference>
<dbReference type="Proteomes" id="UP000247233">
    <property type="component" value="Unassembled WGS sequence"/>
</dbReference>
<organism evidence="3 4">
    <name type="scientific">Aspergillus heteromorphus CBS 117.55</name>
    <dbReference type="NCBI Taxonomy" id="1448321"/>
    <lineage>
        <taxon>Eukaryota</taxon>
        <taxon>Fungi</taxon>
        <taxon>Dikarya</taxon>
        <taxon>Ascomycota</taxon>
        <taxon>Pezizomycotina</taxon>
        <taxon>Eurotiomycetes</taxon>
        <taxon>Eurotiomycetidae</taxon>
        <taxon>Eurotiales</taxon>
        <taxon>Aspergillaceae</taxon>
        <taxon>Aspergillus</taxon>
        <taxon>Aspergillus subgen. Circumdati</taxon>
    </lineage>
</organism>
<dbReference type="SUPFAM" id="SSF53474">
    <property type="entry name" value="alpha/beta-Hydrolases"/>
    <property type="match status" value="1"/>
</dbReference>
<keyword evidence="4" id="KW-1185">Reference proteome</keyword>
<protein>
    <submittedName>
        <fullName evidence="3">Alpha/beta-hydrolase</fullName>
    </submittedName>
</protein>
<sequence>MATGPHTHIYKSHPDLNLNLHLDVYTPNVTPQTPKPVILWFHGGYLITGSRKAIPSWLLAFANTQQWSLVSADYRVLPESTGLATLEDTTSAYEWVAHSLKELHPESCTDTNRIIIGGASAGGWCTLTTALHFCAASYSHSHNQSDSDGGSHNPSTIAKPAALFLLYPMVDPGTETWARGFALPGSSLDADAEERVMGEIATSLASETISDGEDFPKSEAEVLTRKRVAWVWAVLQKGLFLEYLTGVPGFAGKLLDGGVEGAAEGQVRKLFPLDFGTFEQQAFPRTVVVHGVDDQEVSCQESERLVSLLAKADVQVDYFPVTGADHAFDLEIGECVFDVPESGEPSAVLGRALRALQGFVEI</sequence>
<dbReference type="RefSeq" id="XP_025400982.1">
    <property type="nucleotide sequence ID" value="XM_025540960.1"/>
</dbReference>
<dbReference type="AlphaFoldDB" id="A0A317WRF6"/>
<comment type="caution">
    <text evidence="3">The sequence shown here is derived from an EMBL/GenBank/DDBJ whole genome shotgun (WGS) entry which is preliminary data.</text>
</comment>
<dbReference type="InterPro" id="IPR050300">
    <property type="entry name" value="GDXG_lipolytic_enzyme"/>
</dbReference>
<keyword evidence="1 3" id="KW-0378">Hydrolase</keyword>
<name>A0A317WRF6_9EURO</name>
<dbReference type="PANTHER" id="PTHR48081">
    <property type="entry name" value="AB HYDROLASE SUPERFAMILY PROTEIN C4A8.06C"/>
    <property type="match status" value="1"/>
</dbReference>
<dbReference type="InterPro" id="IPR029058">
    <property type="entry name" value="AB_hydrolase_fold"/>
</dbReference>
<dbReference type="OrthoDB" id="19653at2759"/>
<dbReference type="STRING" id="1448321.A0A317WRF6"/>
<evidence type="ECO:0000256" key="1">
    <source>
        <dbReference type="ARBA" id="ARBA00022801"/>
    </source>
</evidence>
<feature type="domain" description="Alpha/beta hydrolase fold-3" evidence="2">
    <location>
        <begin position="38"/>
        <end position="177"/>
    </location>
</feature>
<gene>
    <name evidence="3" type="ORF">BO70DRAFT_333168</name>
</gene>
<dbReference type="Gene3D" id="3.40.50.1820">
    <property type="entry name" value="alpha/beta hydrolase"/>
    <property type="match status" value="1"/>
</dbReference>
<reference evidence="3 4" key="1">
    <citation type="submission" date="2016-12" db="EMBL/GenBank/DDBJ databases">
        <title>The genomes of Aspergillus section Nigri reveals drivers in fungal speciation.</title>
        <authorList>
            <consortium name="DOE Joint Genome Institute"/>
            <person name="Vesth T.C."/>
            <person name="Nybo J."/>
            <person name="Theobald S."/>
            <person name="Brandl J."/>
            <person name="Frisvad J.C."/>
            <person name="Nielsen K.F."/>
            <person name="Lyhne E.K."/>
            <person name="Kogle M.E."/>
            <person name="Kuo A."/>
            <person name="Riley R."/>
            <person name="Clum A."/>
            <person name="Nolan M."/>
            <person name="Lipzen A."/>
            <person name="Salamov A."/>
            <person name="Henrissat B."/>
            <person name="Wiebenga A."/>
            <person name="De Vries R.P."/>
            <person name="Grigoriev I.V."/>
            <person name="Mortensen U.H."/>
            <person name="Andersen M.R."/>
            <person name="Baker S.E."/>
        </authorList>
    </citation>
    <scope>NUCLEOTIDE SEQUENCE [LARGE SCALE GENOMIC DNA]</scope>
    <source>
        <strain evidence="3 4">CBS 117.55</strain>
    </source>
</reference>